<keyword evidence="3 5" id="KW-0238">DNA-binding</keyword>
<comment type="similarity">
    <text evidence="1">Belongs to the LysR transcriptional regulatory family.</text>
</comment>
<keyword evidence="6" id="KW-1185">Reference proteome</keyword>
<evidence type="ECO:0000313" key="5">
    <source>
        <dbReference type="EMBL" id="AKS46956.1"/>
    </source>
</evidence>
<dbReference type="Proteomes" id="UP000067444">
    <property type="component" value="Chromosome"/>
</dbReference>
<evidence type="ECO:0000256" key="2">
    <source>
        <dbReference type="ARBA" id="ARBA00023015"/>
    </source>
</evidence>
<dbReference type="SUPFAM" id="SSF53850">
    <property type="entry name" value="Periplasmic binding protein-like II"/>
    <property type="match status" value="1"/>
</dbReference>
<dbReference type="STRING" id="1458307.OSB_24210"/>
<dbReference type="InterPro" id="IPR036388">
    <property type="entry name" value="WH-like_DNA-bd_sf"/>
</dbReference>
<dbReference type="Gene3D" id="1.10.10.10">
    <property type="entry name" value="Winged helix-like DNA-binding domain superfamily/Winged helix DNA-binding domain"/>
    <property type="match status" value="1"/>
</dbReference>
<dbReference type="InterPro" id="IPR005119">
    <property type="entry name" value="LysR_subst-bd"/>
</dbReference>
<dbReference type="RefSeq" id="WP_049835216.1">
    <property type="nucleotide sequence ID" value="NZ_CP012160.1"/>
</dbReference>
<dbReference type="Pfam" id="PF00126">
    <property type="entry name" value="HTH_1"/>
    <property type="match status" value="1"/>
</dbReference>
<dbReference type="InterPro" id="IPR000847">
    <property type="entry name" value="LysR_HTH_N"/>
</dbReference>
<name>A0A0K0Y7U4_9RHOB</name>
<dbReference type="InterPro" id="IPR058163">
    <property type="entry name" value="LysR-type_TF_proteobact-type"/>
</dbReference>
<dbReference type="GO" id="GO:0003700">
    <property type="term" value="F:DNA-binding transcription factor activity"/>
    <property type="evidence" value="ECO:0007669"/>
    <property type="project" value="InterPro"/>
</dbReference>
<dbReference type="PANTHER" id="PTHR30537:SF5">
    <property type="entry name" value="HTH-TYPE TRANSCRIPTIONAL ACTIVATOR TTDR-RELATED"/>
    <property type="match status" value="1"/>
</dbReference>
<dbReference type="EMBL" id="CP012160">
    <property type="protein sequence ID" value="AKS46956.1"/>
    <property type="molecule type" value="Genomic_DNA"/>
</dbReference>
<dbReference type="PROSITE" id="PS50931">
    <property type="entry name" value="HTH_LYSR"/>
    <property type="match status" value="1"/>
</dbReference>
<dbReference type="GO" id="GO:0043565">
    <property type="term" value="F:sequence-specific DNA binding"/>
    <property type="evidence" value="ECO:0007669"/>
    <property type="project" value="TreeGrafter"/>
</dbReference>
<dbReference type="GO" id="GO:0006351">
    <property type="term" value="P:DNA-templated transcription"/>
    <property type="evidence" value="ECO:0007669"/>
    <property type="project" value="TreeGrafter"/>
</dbReference>
<dbReference type="OrthoDB" id="7768317at2"/>
<reference evidence="5 6" key="1">
    <citation type="journal article" date="2015" name="Genome Announc.">
        <title>Closed Genome Sequence of Octadecabacter temperatus SB1, the First Mesophilic Species of the Genus Octadecabacter.</title>
        <authorList>
            <person name="Voget S."/>
            <person name="Billerbeck S."/>
            <person name="Simon M."/>
            <person name="Daniel R."/>
        </authorList>
    </citation>
    <scope>NUCLEOTIDE SEQUENCE [LARGE SCALE GENOMIC DNA]</scope>
    <source>
        <strain evidence="5 6">SB1</strain>
    </source>
</reference>
<keyword evidence="2" id="KW-0805">Transcription regulation</keyword>
<proteinExistence type="inferred from homology"/>
<evidence type="ECO:0000256" key="4">
    <source>
        <dbReference type="ARBA" id="ARBA00023163"/>
    </source>
</evidence>
<keyword evidence="4" id="KW-0804">Transcription</keyword>
<evidence type="ECO:0000313" key="6">
    <source>
        <dbReference type="Proteomes" id="UP000067444"/>
    </source>
</evidence>
<protein>
    <submittedName>
        <fullName evidence="5">DNA-binding transcriptional activator GcvA</fullName>
    </submittedName>
</protein>
<dbReference type="KEGG" id="otm:OSB_24210"/>
<dbReference type="PANTHER" id="PTHR30537">
    <property type="entry name" value="HTH-TYPE TRANSCRIPTIONAL REGULATOR"/>
    <property type="match status" value="1"/>
</dbReference>
<organism evidence="5 6">
    <name type="scientific">Octadecabacter temperatus</name>
    <dbReference type="NCBI Taxonomy" id="1458307"/>
    <lineage>
        <taxon>Bacteria</taxon>
        <taxon>Pseudomonadati</taxon>
        <taxon>Pseudomonadota</taxon>
        <taxon>Alphaproteobacteria</taxon>
        <taxon>Rhodobacterales</taxon>
        <taxon>Roseobacteraceae</taxon>
        <taxon>Octadecabacter</taxon>
    </lineage>
</organism>
<dbReference type="InterPro" id="IPR036390">
    <property type="entry name" value="WH_DNA-bd_sf"/>
</dbReference>
<evidence type="ECO:0000256" key="3">
    <source>
        <dbReference type="ARBA" id="ARBA00023125"/>
    </source>
</evidence>
<accession>A0A0K0Y7U4</accession>
<gene>
    <name evidence="5" type="ORF">OSB_24210</name>
</gene>
<dbReference type="SUPFAM" id="SSF46785">
    <property type="entry name" value="Winged helix' DNA-binding domain"/>
    <property type="match status" value="1"/>
</dbReference>
<dbReference type="Gene3D" id="3.40.190.10">
    <property type="entry name" value="Periplasmic binding protein-like II"/>
    <property type="match status" value="1"/>
</dbReference>
<sequence>MIKDWNNLRYLLALYEGGTMKRAAELLDTSSSTVSRHVRSLSEDCQEMLAKQTKGEAWTITPKGLKLVKMATDLSFNFSNLDTSDQEEQVTRVAITSLDFVLTYYLAPNLPQLLNEVPNIEVSLLSSDRRLSLAFNEADIALRFGRPCEGQLVAKRICSMPMRVWKPKGRDATDWVGMSEDLDWTPDMEMGRAVFGRDPIVRTSSYAAAKRTACSLGLGTIGPDVIMGAGETFAADPSQTVEREVWSVIHESRRMDKTLDKVKEWLDHVFDTVVD</sequence>
<dbReference type="Pfam" id="PF03466">
    <property type="entry name" value="LysR_substrate"/>
    <property type="match status" value="1"/>
</dbReference>
<dbReference type="AlphaFoldDB" id="A0A0K0Y7U4"/>
<evidence type="ECO:0000256" key="1">
    <source>
        <dbReference type="ARBA" id="ARBA00009437"/>
    </source>
</evidence>